<sequence>MSTEENNGRRARDRKHKKWREESFGTGKTYSRPAGRRMSASILLSAVLLFMVTGCKAAASPAPGSPQEADVKIRVVCSGGDVKWKNGMETMAEAFMESNNGIKVELYFMPEAENQTYEERLKVLAAQGEFNDIVELRETDALVRAGLLAPMPEKVYSLVENPGTCGGICYGVPGYSTTLGMIYNADIFERLGLSVPHTYEEFLRVCATLKASGYDAIALGAAGNLHMKFWGNYLFCNYIVTGDGQVSWTKEKAVEMLGDFRGLSSRGYINSRYRAVSDRETVRAISARKAVMVYAGPWMLPQIENLNPQIRLGFFFLPGRDGTVYAMDDRSVEWGISSVTAGNEKKMDASVRFLQFYYSEGVYENILEIMNGNSVTVRRVNMTDTPDRRIMEAAYEGKPVHTELLLKEAQPTDGFIAFYDQMLVETLWGGKSISSLAEEMLEQWEEP</sequence>
<dbReference type="Proteomes" id="UP000251853">
    <property type="component" value="Unassembled WGS sequence"/>
</dbReference>
<reference evidence="2 4" key="1">
    <citation type="submission" date="2015-09" db="EMBL/GenBank/DDBJ databases">
        <authorList>
            <consortium name="Pathogen Informatics"/>
        </authorList>
    </citation>
    <scope>NUCLEOTIDE SEQUENCE [LARGE SCALE GENOMIC DNA]</scope>
    <source>
        <strain evidence="2 4">2789STDY5834865</strain>
    </source>
</reference>
<dbReference type="InterPro" id="IPR006059">
    <property type="entry name" value="SBP"/>
</dbReference>
<dbReference type="PANTHER" id="PTHR43649">
    <property type="entry name" value="ARABINOSE-BINDING PROTEIN-RELATED"/>
    <property type="match status" value="1"/>
</dbReference>
<reference evidence="3 5" key="2">
    <citation type="submission" date="2018-06" db="EMBL/GenBank/DDBJ databases">
        <authorList>
            <consortium name="Pathogen Informatics"/>
            <person name="Doyle S."/>
        </authorList>
    </citation>
    <scope>NUCLEOTIDE SEQUENCE [LARGE SCALE GENOMIC DNA]</scope>
    <source>
        <strain evidence="3 5">NCTC11224</strain>
    </source>
</reference>
<feature type="compositionally biased region" description="Basic and acidic residues" evidence="1">
    <location>
        <begin position="1"/>
        <end position="10"/>
    </location>
</feature>
<organism evidence="2 4">
    <name type="scientific">Enterocloster clostridioformis</name>
    <dbReference type="NCBI Taxonomy" id="1531"/>
    <lineage>
        <taxon>Bacteria</taxon>
        <taxon>Bacillati</taxon>
        <taxon>Bacillota</taxon>
        <taxon>Clostridia</taxon>
        <taxon>Lachnospirales</taxon>
        <taxon>Lachnospiraceae</taxon>
        <taxon>Enterocloster</taxon>
    </lineage>
</organism>
<dbReference type="PANTHER" id="PTHR43649:SF12">
    <property type="entry name" value="DIACETYLCHITOBIOSE BINDING PROTEIN DASA"/>
    <property type="match status" value="1"/>
</dbReference>
<evidence type="ECO:0000313" key="4">
    <source>
        <dbReference type="Proteomes" id="UP000095512"/>
    </source>
</evidence>
<keyword evidence="5" id="KW-1185">Reference proteome</keyword>
<gene>
    <name evidence="2" type="primary">UgpB</name>
    <name evidence="2" type="ORF">ERS852480_02925</name>
    <name evidence="3" type="ORF">NCTC11224_01887</name>
</gene>
<evidence type="ECO:0000313" key="2">
    <source>
        <dbReference type="EMBL" id="CUP24510.1"/>
    </source>
</evidence>
<dbReference type="RefSeq" id="WP_022202976.1">
    <property type="nucleotide sequence ID" value="NZ_CATYWZ010000044.1"/>
</dbReference>
<dbReference type="EMBL" id="CZAB01000026">
    <property type="protein sequence ID" value="CUP24510.1"/>
    <property type="molecule type" value="Genomic_DNA"/>
</dbReference>
<dbReference type="AlphaFoldDB" id="A0A174LS15"/>
<dbReference type="InterPro" id="IPR050490">
    <property type="entry name" value="Bact_solute-bd_prot1"/>
</dbReference>
<evidence type="ECO:0000256" key="1">
    <source>
        <dbReference type="SAM" id="MobiDB-lite"/>
    </source>
</evidence>
<evidence type="ECO:0000313" key="5">
    <source>
        <dbReference type="Proteomes" id="UP000251853"/>
    </source>
</evidence>
<feature type="region of interest" description="Disordered" evidence="1">
    <location>
        <begin position="1"/>
        <end position="32"/>
    </location>
</feature>
<evidence type="ECO:0000313" key="3">
    <source>
        <dbReference type="EMBL" id="SQB10562.1"/>
    </source>
</evidence>
<dbReference type="Gene3D" id="3.40.190.10">
    <property type="entry name" value="Periplasmic binding protein-like II"/>
    <property type="match status" value="2"/>
</dbReference>
<dbReference type="Pfam" id="PF01547">
    <property type="entry name" value="SBP_bac_1"/>
    <property type="match status" value="1"/>
</dbReference>
<name>A0A174LS15_9FIRM</name>
<accession>A0A174LS15</accession>
<dbReference type="Proteomes" id="UP000095512">
    <property type="component" value="Unassembled WGS sequence"/>
</dbReference>
<protein>
    <submittedName>
        <fullName evidence="2">Sugar-binding periplasmic protein/domains</fullName>
    </submittedName>
</protein>
<proteinExistence type="predicted"/>
<dbReference type="EMBL" id="UAVW01000005">
    <property type="protein sequence ID" value="SQB10562.1"/>
    <property type="molecule type" value="Genomic_DNA"/>
</dbReference>
<dbReference type="SUPFAM" id="SSF53850">
    <property type="entry name" value="Periplasmic binding protein-like II"/>
    <property type="match status" value="1"/>
</dbReference>